<dbReference type="PROSITE" id="PS00624">
    <property type="entry name" value="GMC_OXRED_2"/>
    <property type="match status" value="1"/>
</dbReference>
<comment type="cofactor">
    <cofactor evidence="1">
        <name>FAD</name>
        <dbReference type="ChEBI" id="CHEBI:57692"/>
    </cofactor>
</comment>
<dbReference type="PANTHER" id="PTHR11552:SF147">
    <property type="entry name" value="CHOLINE DEHYDROGENASE, MITOCHONDRIAL"/>
    <property type="match status" value="1"/>
</dbReference>
<keyword evidence="6" id="KW-0472">Membrane</keyword>
<dbReference type="InterPro" id="IPR000172">
    <property type="entry name" value="GMC_OxRdtase_N"/>
</dbReference>
<keyword evidence="6" id="KW-0812">Transmembrane</keyword>
<protein>
    <recommendedName>
        <fullName evidence="7 8">Glucose-methanol-choline oxidoreductase N-terminal domain-containing protein</fullName>
    </recommendedName>
</protein>
<comment type="similarity">
    <text evidence="2 5">Belongs to the GMC oxidoreductase family.</text>
</comment>
<reference evidence="9 10" key="1">
    <citation type="submission" date="2020-04" db="EMBL/GenBank/DDBJ databases">
        <authorList>
            <person name="Wallbank WR R."/>
            <person name="Pardo Diaz C."/>
            <person name="Kozak K."/>
            <person name="Martin S."/>
            <person name="Jiggins C."/>
            <person name="Moest M."/>
            <person name="Warren A I."/>
            <person name="Byers J.R.P. K."/>
            <person name="Montejo-Kovacevich G."/>
            <person name="Yen C E."/>
        </authorList>
    </citation>
    <scope>NUCLEOTIDE SEQUENCE [LARGE SCALE GENOMIC DNA]</scope>
</reference>
<feature type="domain" description="Glucose-methanol-choline oxidoreductase N-terminal" evidence="8">
    <location>
        <begin position="340"/>
        <end position="354"/>
    </location>
</feature>
<gene>
    <name evidence="9" type="ORF">APLA_LOCUS6908</name>
</gene>
<dbReference type="GO" id="GO:0016614">
    <property type="term" value="F:oxidoreductase activity, acting on CH-OH group of donors"/>
    <property type="evidence" value="ECO:0007669"/>
    <property type="project" value="InterPro"/>
</dbReference>
<dbReference type="Gene3D" id="3.30.560.10">
    <property type="entry name" value="Glucose Oxidase, domain 3"/>
    <property type="match status" value="1"/>
</dbReference>
<keyword evidence="4 5" id="KW-0274">FAD</keyword>
<evidence type="ECO:0000256" key="2">
    <source>
        <dbReference type="ARBA" id="ARBA00010790"/>
    </source>
</evidence>
<keyword evidence="3 5" id="KW-0285">Flavoprotein</keyword>
<dbReference type="AlphaFoldDB" id="A0A8S0ZT32"/>
<feature type="domain" description="Glucose-methanol-choline oxidoreductase N-terminal" evidence="7">
    <location>
        <begin position="161"/>
        <end position="184"/>
    </location>
</feature>
<dbReference type="Pfam" id="PF05199">
    <property type="entry name" value="GMC_oxred_C"/>
    <property type="match status" value="1"/>
</dbReference>
<proteinExistence type="inferred from homology"/>
<dbReference type="EMBL" id="CADEBD010000299">
    <property type="protein sequence ID" value="CAB3235209.1"/>
    <property type="molecule type" value="Genomic_DNA"/>
</dbReference>
<evidence type="ECO:0000256" key="6">
    <source>
        <dbReference type="SAM" id="Phobius"/>
    </source>
</evidence>
<organism evidence="9 10">
    <name type="scientific">Arctia plantaginis</name>
    <name type="common">Wood tiger moth</name>
    <name type="synonym">Phalaena plantaginis</name>
    <dbReference type="NCBI Taxonomy" id="874455"/>
    <lineage>
        <taxon>Eukaryota</taxon>
        <taxon>Metazoa</taxon>
        <taxon>Ecdysozoa</taxon>
        <taxon>Arthropoda</taxon>
        <taxon>Hexapoda</taxon>
        <taxon>Insecta</taxon>
        <taxon>Pterygota</taxon>
        <taxon>Neoptera</taxon>
        <taxon>Endopterygota</taxon>
        <taxon>Lepidoptera</taxon>
        <taxon>Glossata</taxon>
        <taxon>Ditrysia</taxon>
        <taxon>Noctuoidea</taxon>
        <taxon>Erebidae</taxon>
        <taxon>Arctiinae</taxon>
        <taxon>Arctia</taxon>
    </lineage>
</organism>
<dbReference type="SUPFAM" id="SSF51905">
    <property type="entry name" value="FAD/NAD(P)-binding domain"/>
    <property type="match status" value="1"/>
</dbReference>
<dbReference type="Gene3D" id="3.50.50.60">
    <property type="entry name" value="FAD/NAD(P)-binding domain"/>
    <property type="match status" value="1"/>
</dbReference>
<accession>A0A8S0ZT32</accession>
<evidence type="ECO:0000256" key="4">
    <source>
        <dbReference type="ARBA" id="ARBA00022827"/>
    </source>
</evidence>
<dbReference type="Proteomes" id="UP000494256">
    <property type="component" value="Unassembled WGS sequence"/>
</dbReference>
<dbReference type="InterPro" id="IPR036188">
    <property type="entry name" value="FAD/NAD-bd_sf"/>
</dbReference>
<dbReference type="PROSITE" id="PS00623">
    <property type="entry name" value="GMC_OXRED_1"/>
    <property type="match status" value="1"/>
</dbReference>
<evidence type="ECO:0000256" key="1">
    <source>
        <dbReference type="ARBA" id="ARBA00001974"/>
    </source>
</evidence>
<dbReference type="Pfam" id="PF00732">
    <property type="entry name" value="GMC_oxred_N"/>
    <property type="match status" value="1"/>
</dbReference>
<dbReference type="InterPro" id="IPR012132">
    <property type="entry name" value="GMC_OxRdtase"/>
</dbReference>
<evidence type="ECO:0000256" key="5">
    <source>
        <dbReference type="RuleBase" id="RU003968"/>
    </source>
</evidence>
<name>A0A8S0ZT32_ARCPL</name>
<evidence type="ECO:0000256" key="3">
    <source>
        <dbReference type="ARBA" id="ARBA00022630"/>
    </source>
</evidence>
<dbReference type="PIRSF" id="PIRSF000137">
    <property type="entry name" value="Alcohol_oxidase"/>
    <property type="match status" value="1"/>
</dbReference>
<evidence type="ECO:0000313" key="9">
    <source>
        <dbReference type="EMBL" id="CAB3235209.1"/>
    </source>
</evidence>
<keyword evidence="6" id="KW-1133">Transmembrane helix</keyword>
<dbReference type="SUPFAM" id="SSF54373">
    <property type="entry name" value="FAD-linked reductases, C-terminal domain"/>
    <property type="match status" value="1"/>
</dbReference>
<evidence type="ECO:0000259" key="8">
    <source>
        <dbReference type="PROSITE" id="PS00624"/>
    </source>
</evidence>
<evidence type="ECO:0000313" key="10">
    <source>
        <dbReference type="Proteomes" id="UP000494256"/>
    </source>
</evidence>
<sequence length="632" mass="70024">MGINEMLTYSTRLKVVLSVGAILTIFLGTQHHFILQSISIAEVKLLVPLIQVLEVAIVTLSSIQLGVSEYPPQAHVEDGQTFDFIVVGAGSAGCVLANRLTEISNWKVLLVEAGDDPPAASNSPGISVLVNSNLPNWNYLTVDDGYSSQGLKAKRIAQLTGRMLGGSSGINIMFYLRGNKADYETWVQKGNPGWEWNNVTSYFKKSERLNDRTIMESESGSLHNTNGYLGVTRPDWSHRTSEYLDAFKQNGHEILIENNGHQQLGYAPASFTAEKNIRQNTANAFLKPVKNRKNLYVLKNTKARKILFDTQKRAIGVELKLTDGKLIQVKARKEVVLSAGAISSPQLLMISGVGPKEHLEKMSVDVLFNSPNVGRNLQDHPMVPIFITTDKKFSSVIENIEPLKYLDRFPMPVIVGFAALNKSQGYPDYQVTAVPVPVASIFPTLLCSTLFTINDGPCTVLAKNTKLRGALVGLVGHMQPKSRGKIILRTSNPEDSPLIYSGYYNNTEDLEDFAKYVEDYVSVMNTPYFRNLKPEIIDLRVPQCLDLKFPSHEYWKCYILNLSSSHYHLVGTCAMGVEGVGVVDERLRVRGVRGLRVVDASVMPTITRGNTNAPTIMIAEKAADMIKHDYET</sequence>
<dbReference type="InterPro" id="IPR007867">
    <property type="entry name" value="GMC_OxRtase_C"/>
</dbReference>
<feature type="transmembrane region" description="Helical" evidence="6">
    <location>
        <begin position="15"/>
        <end position="33"/>
    </location>
</feature>
<evidence type="ECO:0000259" key="7">
    <source>
        <dbReference type="PROSITE" id="PS00623"/>
    </source>
</evidence>
<dbReference type="GO" id="GO:0050660">
    <property type="term" value="F:flavin adenine dinucleotide binding"/>
    <property type="evidence" value="ECO:0007669"/>
    <property type="project" value="InterPro"/>
</dbReference>
<dbReference type="PANTHER" id="PTHR11552">
    <property type="entry name" value="GLUCOSE-METHANOL-CHOLINE GMC OXIDOREDUCTASE"/>
    <property type="match status" value="1"/>
</dbReference>
<comment type="caution">
    <text evidence="9">The sequence shown here is derived from an EMBL/GenBank/DDBJ whole genome shotgun (WGS) entry which is preliminary data.</text>
</comment>